<evidence type="ECO:0000313" key="1">
    <source>
        <dbReference type="EMBL" id="VAW36309.1"/>
    </source>
</evidence>
<reference evidence="1" key="1">
    <citation type="submission" date="2018-06" db="EMBL/GenBank/DDBJ databases">
        <authorList>
            <person name="Zhirakovskaya E."/>
        </authorList>
    </citation>
    <scope>NUCLEOTIDE SEQUENCE</scope>
</reference>
<name>A0A3B0VHN6_9ZZZZ</name>
<dbReference type="SUPFAM" id="SSF53474">
    <property type="entry name" value="alpha/beta-Hydrolases"/>
    <property type="match status" value="1"/>
</dbReference>
<sequence length="52" mass="6119">AWDDPVIPFDDFLILDKKLNIKLVTTKHGGHCGFINSWKMHSWLEQYIMDNS</sequence>
<dbReference type="EMBL" id="UOEW01000139">
    <property type="protein sequence ID" value="VAW36309.1"/>
    <property type="molecule type" value="Genomic_DNA"/>
</dbReference>
<dbReference type="InterPro" id="IPR029058">
    <property type="entry name" value="AB_hydrolase_fold"/>
</dbReference>
<feature type="non-terminal residue" evidence="1">
    <location>
        <position position="1"/>
    </location>
</feature>
<accession>A0A3B0VHN6</accession>
<gene>
    <name evidence="1" type="ORF">MNBD_GAMMA01-1086</name>
</gene>
<proteinExistence type="predicted"/>
<organism evidence="1">
    <name type="scientific">hydrothermal vent metagenome</name>
    <dbReference type="NCBI Taxonomy" id="652676"/>
    <lineage>
        <taxon>unclassified sequences</taxon>
        <taxon>metagenomes</taxon>
        <taxon>ecological metagenomes</taxon>
    </lineage>
</organism>
<dbReference type="AlphaFoldDB" id="A0A3B0VHN6"/>
<evidence type="ECO:0008006" key="2">
    <source>
        <dbReference type="Google" id="ProtNLM"/>
    </source>
</evidence>
<protein>
    <recommendedName>
        <fullName evidence="2">Alpha/beta hydrolase</fullName>
    </recommendedName>
</protein>